<dbReference type="Proteomes" id="UP000765509">
    <property type="component" value="Unassembled WGS sequence"/>
</dbReference>
<protein>
    <submittedName>
        <fullName evidence="2">Uncharacterized protein</fullName>
    </submittedName>
</protein>
<organism evidence="2 3">
    <name type="scientific">Austropuccinia psidii MF-1</name>
    <dbReference type="NCBI Taxonomy" id="1389203"/>
    <lineage>
        <taxon>Eukaryota</taxon>
        <taxon>Fungi</taxon>
        <taxon>Dikarya</taxon>
        <taxon>Basidiomycota</taxon>
        <taxon>Pucciniomycotina</taxon>
        <taxon>Pucciniomycetes</taxon>
        <taxon>Pucciniales</taxon>
        <taxon>Sphaerophragmiaceae</taxon>
        <taxon>Austropuccinia</taxon>
    </lineage>
</organism>
<reference evidence="2" key="1">
    <citation type="submission" date="2021-03" db="EMBL/GenBank/DDBJ databases">
        <title>Draft genome sequence of rust myrtle Austropuccinia psidii MF-1, a brazilian biotype.</title>
        <authorList>
            <person name="Quecine M.C."/>
            <person name="Pachon D.M.R."/>
            <person name="Bonatelli M.L."/>
            <person name="Correr F.H."/>
            <person name="Franceschini L.M."/>
            <person name="Leite T.F."/>
            <person name="Margarido G.R.A."/>
            <person name="Almeida C.A."/>
            <person name="Ferrarezi J.A."/>
            <person name="Labate C.A."/>
        </authorList>
    </citation>
    <scope>NUCLEOTIDE SEQUENCE</scope>
    <source>
        <strain evidence="2">MF-1</strain>
    </source>
</reference>
<evidence type="ECO:0000256" key="1">
    <source>
        <dbReference type="SAM" id="MobiDB-lite"/>
    </source>
</evidence>
<gene>
    <name evidence="2" type="ORF">O181_005973</name>
</gene>
<proteinExistence type="predicted"/>
<accession>A0A9Q3BJK1</accession>
<evidence type="ECO:0000313" key="3">
    <source>
        <dbReference type="Proteomes" id="UP000765509"/>
    </source>
</evidence>
<feature type="compositionally biased region" description="Basic and acidic residues" evidence="1">
    <location>
        <begin position="9"/>
        <end position="22"/>
    </location>
</feature>
<evidence type="ECO:0000313" key="2">
    <source>
        <dbReference type="EMBL" id="MBW0466258.1"/>
    </source>
</evidence>
<name>A0A9Q3BJK1_9BASI</name>
<feature type="region of interest" description="Disordered" evidence="1">
    <location>
        <begin position="84"/>
        <end position="104"/>
    </location>
</feature>
<dbReference type="OrthoDB" id="3059824at2759"/>
<dbReference type="AlphaFoldDB" id="A0A9Q3BJK1"/>
<dbReference type="EMBL" id="AVOT02001253">
    <property type="protein sequence ID" value="MBW0466258.1"/>
    <property type="molecule type" value="Genomic_DNA"/>
</dbReference>
<feature type="region of interest" description="Disordered" evidence="1">
    <location>
        <begin position="1"/>
        <end position="44"/>
    </location>
</feature>
<sequence>MKSALQGKGHQEMVDESHHPSEEPSLSEVVDEVQPTDRAEPCSTSSHCVIRIIGPRHPMLITGNILPYTQRVEEHLNLLSDTPRTFNSSLKSPSRNMSREAIQR</sequence>
<comment type="caution">
    <text evidence="2">The sequence shown here is derived from an EMBL/GenBank/DDBJ whole genome shotgun (WGS) entry which is preliminary data.</text>
</comment>
<keyword evidence="3" id="KW-1185">Reference proteome</keyword>
<feature type="compositionally biased region" description="Polar residues" evidence="1">
    <location>
        <begin position="84"/>
        <end position="96"/>
    </location>
</feature>